<dbReference type="EMBL" id="JAAKFY010000023">
    <property type="protein sequence ID" value="KAF3837576.1"/>
    <property type="molecule type" value="Genomic_DNA"/>
</dbReference>
<feature type="compositionally biased region" description="Basic and acidic residues" evidence="1">
    <location>
        <begin position="60"/>
        <end position="69"/>
    </location>
</feature>
<accession>A0A7J5XKG1</accession>
<name>A0A7J5XKG1_DISMA</name>
<reference evidence="2 3" key="1">
    <citation type="submission" date="2020-03" db="EMBL/GenBank/DDBJ databases">
        <title>Dissostichus mawsoni Genome sequencing and assembly.</title>
        <authorList>
            <person name="Park H."/>
        </authorList>
    </citation>
    <scope>NUCLEOTIDE SEQUENCE [LARGE SCALE GENOMIC DNA]</scope>
    <source>
        <strain evidence="2">DM0001</strain>
        <tissue evidence="2">Muscle</tissue>
    </source>
</reference>
<feature type="compositionally biased region" description="Low complexity" evidence="1">
    <location>
        <begin position="232"/>
        <end position="264"/>
    </location>
</feature>
<feature type="region of interest" description="Disordered" evidence="1">
    <location>
        <begin position="143"/>
        <end position="167"/>
    </location>
</feature>
<dbReference type="AlphaFoldDB" id="A0A7J5XKG1"/>
<protein>
    <submittedName>
        <fullName evidence="2">Uncharacterized protein</fullName>
    </submittedName>
</protein>
<feature type="compositionally biased region" description="Acidic residues" evidence="1">
    <location>
        <begin position="75"/>
        <end position="94"/>
    </location>
</feature>
<evidence type="ECO:0000313" key="3">
    <source>
        <dbReference type="Proteomes" id="UP000518266"/>
    </source>
</evidence>
<comment type="caution">
    <text evidence="2">The sequence shown here is derived from an EMBL/GenBank/DDBJ whole genome shotgun (WGS) entry which is preliminary data.</text>
</comment>
<keyword evidence="3" id="KW-1185">Reference proteome</keyword>
<feature type="region of interest" description="Disordered" evidence="1">
    <location>
        <begin position="1"/>
        <end position="123"/>
    </location>
</feature>
<proteinExistence type="predicted"/>
<feature type="region of interest" description="Disordered" evidence="1">
    <location>
        <begin position="227"/>
        <end position="280"/>
    </location>
</feature>
<feature type="compositionally biased region" description="Basic and acidic residues" evidence="1">
    <location>
        <begin position="95"/>
        <end position="123"/>
    </location>
</feature>
<sequence length="280" mass="30109">MSTSYEAPPHHEGSPSELPPALQQDLSGLLVPVQDHRELSEEQVGGETSSHPGEAAQQGERGERGERASSRGANEEEEEEEEGCTNEEEEDERGGEEGGERGEETRGHGEEVRRERERTLIYTLSKREDSFMSDFEDACSMWVDSVGSSPNRDSEGGSPICQVFSPRTDASDSDFFSDFSDCSSDSLSPSLGYSSSFFPDPEAQSPGLSSTADAILNMITEIVGICTEMEQDSSPDLAAPSPAAASPSSPLFAPSPSSSSAPPAVKRPPLSLPWFPTQLW</sequence>
<gene>
    <name evidence="2" type="ORF">F7725_005040</name>
</gene>
<organism evidence="2 3">
    <name type="scientific">Dissostichus mawsoni</name>
    <name type="common">Antarctic cod</name>
    <dbReference type="NCBI Taxonomy" id="36200"/>
    <lineage>
        <taxon>Eukaryota</taxon>
        <taxon>Metazoa</taxon>
        <taxon>Chordata</taxon>
        <taxon>Craniata</taxon>
        <taxon>Vertebrata</taxon>
        <taxon>Euteleostomi</taxon>
        <taxon>Actinopterygii</taxon>
        <taxon>Neopterygii</taxon>
        <taxon>Teleostei</taxon>
        <taxon>Neoteleostei</taxon>
        <taxon>Acanthomorphata</taxon>
        <taxon>Eupercaria</taxon>
        <taxon>Perciformes</taxon>
        <taxon>Notothenioidei</taxon>
        <taxon>Nototheniidae</taxon>
        <taxon>Dissostichus</taxon>
    </lineage>
</organism>
<dbReference type="Proteomes" id="UP000518266">
    <property type="component" value="Unassembled WGS sequence"/>
</dbReference>
<dbReference type="OrthoDB" id="10018191at2759"/>
<evidence type="ECO:0000256" key="1">
    <source>
        <dbReference type="SAM" id="MobiDB-lite"/>
    </source>
</evidence>
<evidence type="ECO:0000313" key="2">
    <source>
        <dbReference type="EMBL" id="KAF3837576.1"/>
    </source>
</evidence>